<proteinExistence type="predicted"/>
<accession>A0A6M3JP84</accession>
<reference evidence="1" key="1">
    <citation type="submission" date="2020-03" db="EMBL/GenBank/DDBJ databases">
        <title>The deep terrestrial virosphere.</title>
        <authorList>
            <person name="Holmfeldt K."/>
            <person name="Nilsson E."/>
            <person name="Simone D."/>
            <person name="Lopez-Fernandez M."/>
            <person name="Wu X."/>
            <person name="de Brujin I."/>
            <person name="Lundin D."/>
            <person name="Andersson A."/>
            <person name="Bertilsson S."/>
            <person name="Dopson M."/>
        </authorList>
    </citation>
    <scope>NUCLEOTIDE SEQUENCE</scope>
    <source>
        <strain evidence="1">MM415A03541</strain>
    </source>
</reference>
<gene>
    <name evidence="1" type="ORF">MM415A03541_0008</name>
</gene>
<dbReference type="EMBL" id="MT141825">
    <property type="protein sequence ID" value="QJA70845.1"/>
    <property type="molecule type" value="Genomic_DNA"/>
</dbReference>
<protein>
    <submittedName>
        <fullName evidence="1">Uncharacterized protein</fullName>
    </submittedName>
</protein>
<sequence>MCTSYTPPYIPKPTENWKDFWKELCSKNKGKHDDPIGIFIELTRGCQNKRCIFKCDEFGKKEEIIIPPSQIKFIEDFVPSFLFESFYLNVSFFGQGRIDNYPFSQGKYILSGKKQFFNFHADIDKKYLMKTLECIANPNISINCHSIDDAILANRFIEVKGIVACIPVLKFLDWVEIFKIVKLPVLFRGLSDKNNPGYLTGETFANRLKKATGLNAEIYYLKPTNKGLRPVLEKISLNEKEIEFTLRRCFRRLDSDKISLVFKIDGTKKNMDDRKQIERFASFLKKDTPCKLCYGGAWKAIIKA</sequence>
<dbReference type="AlphaFoldDB" id="A0A6M3JP84"/>
<evidence type="ECO:0000313" key="1">
    <source>
        <dbReference type="EMBL" id="QJA70845.1"/>
    </source>
</evidence>
<name>A0A6M3JP84_9ZZZZ</name>
<organism evidence="1">
    <name type="scientific">viral metagenome</name>
    <dbReference type="NCBI Taxonomy" id="1070528"/>
    <lineage>
        <taxon>unclassified sequences</taxon>
        <taxon>metagenomes</taxon>
        <taxon>organismal metagenomes</taxon>
    </lineage>
</organism>